<dbReference type="RefSeq" id="XP_033602484.1">
    <property type="nucleotide sequence ID" value="XM_033746799.1"/>
</dbReference>
<reference evidence="2" key="1">
    <citation type="journal article" date="2020" name="Stud. Mycol.">
        <title>101 Dothideomycetes genomes: a test case for predicting lifestyles and emergence of pathogens.</title>
        <authorList>
            <person name="Haridas S."/>
            <person name="Albert R."/>
            <person name="Binder M."/>
            <person name="Bloem J."/>
            <person name="Labutti K."/>
            <person name="Salamov A."/>
            <person name="Andreopoulos B."/>
            <person name="Baker S."/>
            <person name="Barry K."/>
            <person name="Bills G."/>
            <person name="Bluhm B."/>
            <person name="Cannon C."/>
            <person name="Castanera R."/>
            <person name="Culley D."/>
            <person name="Daum C."/>
            <person name="Ezra D."/>
            <person name="Gonzalez J."/>
            <person name="Henrissat B."/>
            <person name="Kuo A."/>
            <person name="Liang C."/>
            <person name="Lipzen A."/>
            <person name="Lutzoni F."/>
            <person name="Magnuson J."/>
            <person name="Mondo S."/>
            <person name="Nolan M."/>
            <person name="Ohm R."/>
            <person name="Pangilinan J."/>
            <person name="Park H.-J."/>
            <person name="Ramirez L."/>
            <person name="Alfaro M."/>
            <person name="Sun H."/>
            <person name="Tritt A."/>
            <person name="Yoshinaga Y."/>
            <person name="Zwiers L.-H."/>
            <person name="Turgeon B."/>
            <person name="Goodwin S."/>
            <person name="Spatafora J."/>
            <person name="Crous P."/>
            <person name="Grigoriev I."/>
        </authorList>
    </citation>
    <scope>NUCLEOTIDE SEQUENCE</scope>
    <source>
        <strain evidence="2">CBS 121739</strain>
    </source>
</reference>
<feature type="compositionally biased region" description="Basic and acidic residues" evidence="1">
    <location>
        <begin position="126"/>
        <end position="135"/>
    </location>
</feature>
<evidence type="ECO:0000256" key="1">
    <source>
        <dbReference type="SAM" id="MobiDB-lite"/>
    </source>
</evidence>
<dbReference type="Proteomes" id="UP000799437">
    <property type="component" value="Unassembled WGS sequence"/>
</dbReference>
<gene>
    <name evidence="2" type="ORF">EJ05DRAFT_499223</name>
</gene>
<sequence>MAPRTGEVSSKKAWTDTEKITFMLILLEHSGSKITWANAPVPAGRSRIACERMYGALRTKHKDEVADILKTATFPDTNAKQGRKRSKALEDVDDDEDVKEDVEEEPKGKKRSAIASKGAVKKTKAKAKEIKREADQDVTGEDV</sequence>
<dbReference type="GeneID" id="54487853"/>
<feature type="compositionally biased region" description="Acidic residues" evidence="1">
    <location>
        <begin position="91"/>
        <end position="104"/>
    </location>
</feature>
<keyword evidence="3" id="KW-1185">Reference proteome</keyword>
<organism evidence="2 3">
    <name type="scientific">Pseudovirgaria hyperparasitica</name>
    <dbReference type="NCBI Taxonomy" id="470096"/>
    <lineage>
        <taxon>Eukaryota</taxon>
        <taxon>Fungi</taxon>
        <taxon>Dikarya</taxon>
        <taxon>Ascomycota</taxon>
        <taxon>Pezizomycotina</taxon>
        <taxon>Dothideomycetes</taxon>
        <taxon>Dothideomycetes incertae sedis</taxon>
        <taxon>Acrospermales</taxon>
        <taxon>Acrospermaceae</taxon>
        <taxon>Pseudovirgaria</taxon>
    </lineage>
</organism>
<evidence type="ECO:0000313" key="2">
    <source>
        <dbReference type="EMBL" id="KAF2760033.1"/>
    </source>
</evidence>
<name>A0A6A6WBH5_9PEZI</name>
<protein>
    <submittedName>
        <fullName evidence="2">Uncharacterized protein</fullName>
    </submittedName>
</protein>
<dbReference type="EMBL" id="ML996569">
    <property type="protein sequence ID" value="KAF2760033.1"/>
    <property type="molecule type" value="Genomic_DNA"/>
</dbReference>
<evidence type="ECO:0000313" key="3">
    <source>
        <dbReference type="Proteomes" id="UP000799437"/>
    </source>
</evidence>
<proteinExistence type="predicted"/>
<feature type="region of interest" description="Disordered" evidence="1">
    <location>
        <begin position="73"/>
        <end position="143"/>
    </location>
</feature>
<dbReference type="AlphaFoldDB" id="A0A6A6WBH5"/>
<dbReference type="OrthoDB" id="5371646at2759"/>
<accession>A0A6A6WBH5</accession>